<protein>
    <submittedName>
        <fullName evidence="1">Uncharacterized protein</fullName>
    </submittedName>
</protein>
<reference evidence="1 2" key="1">
    <citation type="journal article" date="2015" name="Nature">
        <title>rRNA introns, odd ribosomes, and small enigmatic genomes across a large radiation of phyla.</title>
        <authorList>
            <person name="Brown C.T."/>
            <person name="Hug L.A."/>
            <person name="Thomas B.C."/>
            <person name="Sharon I."/>
            <person name="Castelle C.J."/>
            <person name="Singh A."/>
            <person name="Wilkins M.J."/>
            <person name="Williams K.H."/>
            <person name="Banfield J.F."/>
        </authorList>
    </citation>
    <scope>NUCLEOTIDE SEQUENCE [LARGE SCALE GENOMIC DNA]</scope>
</reference>
<dbReference type="Proteomes" id="UP000034879">
    <property type="component" value="Unassembled WGS sequence"/>
</dbReference>
<feature type="non-terminal residue" evidence="1">
    <location>
        <position position="36"/>
    </location>
</feature>
<dbReference type="EMBL" id="LCOJ01000005">
    <property type="protein sequence ID" value="KKU75734.1"/>
    <property type="molecule type" value="Genomic_DNA"/>
</dbReference>
<name>A0A0G1T1V4_9BACT</name>
<gene>
    <name evidence="1" type="ORF">UY01_C0005G0001</name>
</gene>
<evidence type="ECO:0000313" key="1">
    <source>
        <dbReference type="EMBL" id="KKU75734.1"/>
    </source>
</evidence>
<comment type="caution">
    <text evidence="1">The sequence shown here is derived from an EMBL/GenBank/DDBJ whole genome shotgun (WGS) entry which is preliminary data.</text>
</comment>
<dbReference type="AlphaFoldDB" id="A0A0G1T1V4"/>
<organism evidence="1 2">
    <name type="scientific">Candidatus Nomurabacteria bacterium GW2011_GWB1_47_6</name>
    <dbReference type="NCBI Taxonomy" id="1618749"/>
    <lineage>
        <taxon>Bacteria</taxon>
        <taxon>Candidatus Nomuraibacteriota</taxon>
    </lineage>
</organism>
<sequence>MDRISKMKTDINSIDDFIMLVYPQPSEYSPDYLFFK</sequence>
<accession>A0A0G1T1V4</accession>
<evidence type="ECO:0000313" key="2">
    <source>
        <dbReference type="Proteomes" id="UP000034879"/>
    </source>
</evidence>
<proteinExistence type="predicted"/>